<organism evidence="4 5">
    <name type="scientific">Phenylobacterium montanum</name>
    <dbReference type="NCBI Taxonomy" id="2823693"/>
    <lineage>
        <taxon>Bacteria</taxon>
        <taxon>Pseudomonadati</taxon>
        <taxon>Pseudomonadota</taxon>
        <taxon>Alphaproteobacteria</taxon>
        <taxon>Caulobacterales</taxon>
        <taxon>Caulobacteraceae</taxon>
        <taxon>Phenylobacterium</taxon>
    </lineage>
</organism>
<gene>
    <name evidence="4" type="ORF">KCG34_01795</name>
</gene>
<keyword evidence="5" id="KW-1185">Reference proteome</keyword>
<dbReference type="SUPFAM" id="SSF53720">
    <property type="entry name" value="ALDH-like"/>
    <property type="match status" value="1"/>
</dbReference>
<dbReference type="Pfam" id="PF00171">
    <property type="entry name" value="Aldedh"/>
    <property type="match status" value="1"/>
</dbReference>
<dbReference type="InterPro" id="IPR016163">
    <property type="entry name" value="Ald_DH_C"/>
</dbReference>
<evidence type="ECO:0000256" key="1">
    <source>
        <dbReference type="ARBA" id="ARBA00009986"/>
    </source>
</evidence>
<sequence>MLHSSERFDVGGVGVSPDHYIGGRRVASPRTFEARSPLDWSIKLADVARGDEATADTAVSAATAAFPAWAALSPAERSAYLHRLADLIDANIENLAAVECLDMAMLLESLRARVIARGALNFRNYADLAAAHEERVWSSRGTLNRVIRSGAGPTVIITPWNAPFMLSTWKCAPALAVGNTVILKPAEWSPLSASVLADLIDQAGFPPGVFNIVQGIGEEVGAALVADPRVRRISFTGSPQAARAIGAAAARNIVPFTAELGGKGAFIVCADADLDAAAKKASGQYDDSGQVCLAGTRLLVEASVRDAFLQRFHRFVDQHRLGDSRDPATTISPMIHPDHLARVDGFVQRARANGDRIVRGGRALEAGGLWYEPTLIEPKSNASEVVQKEIFGPVLTLQTFADEAEAIALANSTEYGLSGVVYTSDAARAARIGRGVRAGTVWVNTFLVRDLTAPFGGVGVSGIGREGGDYALDFQADLKTLQILEGSVR</sequence>
<evidence type="ECO:0000259" key="3">
    <source>
        <dbReference type="Pfam" id="PF00171"/>
    </source>
</evidence>
<dbReference type="Gene3D" id="3.40.309.10">
    <property type="entry name" value="Aldehyde Dehydrogenase, Chain A, domain 2"/>
    <property type="match status" value="1"/>
</dbReference>
<evidence type="ECO:0000313" key="4">
    <source>
        <dbReference type="EMBL" id="QUD88645.1"/>
    </source>
</evidence>
<dbReference type="Proteomes" id="UP000676409">
    <property type="component" value="Chromosome"/>
</dbReference>
<proteinExistence type="inferred from homology"/>
<dbReference type="PROSITE" id="PS00070">
    <property type="entry name" value="ALDEHYDE_DEHYDR_CYS"/>
    <property type="match status" value="1"/>
</dbReference>
<dbReference type="KEGG" id="caul:KCG34_01795"/>
<feature type="domain" description="Aldehyde dehydrogenase" evidence="3">
    <location>
        <begin position="30"/>
        <end position="480"/>
    </location>
</feature>
<accession>A0A975G0G6</accession>
<dbReference type="EMBL" id="CP073078">
    <property type="protein sequence ID" value="QUD88645.1"/>
    <property type="molecule type" value="Genomic_DNA"/>
</dbReference>
<dbReference type="InterPro" id="IPR016161">
    <property type="entry name" value="Ald_DH/histidinol_DH"/>
</dbReference>
<reference evidence="4" key="1">
    <citation type="submission" date="2021-04" db="EMBL/GenBank/DDBJ databases">
        <title>The complete genome sequence of Caulobacter sp. S6.</title>
        <authorList>
            <person name="Tang Y."/>
            <person name="Ouyang W."/>
            <person name="Liu Q."/>
            <person name="Huang B."/>
            <person name="Guo Z."/>
            <person name="Lei P."/>
        </authorList>
    </citation>
    <scope>NUCLEOTIDE SEQUENCE</scope>
    <source>
        <strain evidence="4">S6</strain>
    </source>
</reference>
<name>A0A975G0G6_9CAUL</name>
<dbReference type="InterPro" id="IPR016160">
    <property type="entry name" value="Ald_DH_CS_CYS"/>
</dbReference>
<comment type="similarity">
    <text evidence="1">Belongs to the aldehyde dehydrogenase family.</text>
</comment>
<dbReference type="PANTHER" id="PTHR11699">
    <property type="entry name" value="ALDEHYDE DEHYDROGENASE-RELATED"/>
    <property type="match status" value="1"/>
</dbReference>
<dbReference type="FunFam" id="3.40.605.10:FF:000007">
    <property type="entry name" value="NAD/NADP-dependent betaine aldehyde dehydrogenase"/>
    <property type="match status" value="1"/>
</dbReference>
<keyword evidence="2" id="KW-0560">Oxidoreductase</keyword>
<protein>
    <submittedName>
        <fullName evidence="4">Aldehyde dehydrogenase family protein</fullName>
    </submittedName>
</protein>
<evidence type="ECO:0000313" key="5">
    <source>
        <dbReference type="Proteomes" id="UP000676409"/>
    </source>
</evidence>
<dbReference type="AlphaFoldDB" id="A0A975G0G6"/>
<dbReference type="RefSeq" id="WP_211938695.1">
    <property type="nucleotide sequence ID" value="NZ_CP073078.1"/>
</dbReference>
<evidence type="ECO:0000256" key="2">
    <source>
        <dbReference type="ARBA" id="ARBA00023002"/>
    </source>
</evidence>
<dbReference type="InterPro" id="IPR016162">
    <property type="entry name" value="Ald_DH_N"/>
</dbReference>
<dbReference type="Gene3D" id="3.40.605.10">
    <property type="entry name" value="Aldehyde Dehydrogenase, Chain A, domain 1"/>
    <property type="match status" value="1"/>
</dbReference>
<dbReference type="GO" id="GO:0016620">
    <property type="term" value="F:oxidoreductase activity, acting on the aldehyde or oxo group of donors, NAD or NADP as acceptor"/>
    <property type="evidence" value="ECO:0007669"/>
    <property type="project" value="InterPro"/>
</dbReference>
<dbReference type="InterPro" id="IPR015590">
    <property type="entry name" value="Aldehyde_DH_dom"/>
</dbReference>